<accession>A0ABQ9SQG9</accession>
<keyword evidence="3" id="KW-1185">Reference proteome</keyword>
<dbReference type="RefSeq" id="XP_060350899.1">
    <property type="nucleotide sequence ID" value="XM_060489433.1"/>
</dbReference>
<sequence length="256" mass="28681">MPIRVGARRCRAHTQRYLDLTQRWDSQVRNTLFRHASQAQLQVQSHLVVPPFHQIKDTGRKIHPQTCTALWEPARLGRSGGSQPANQVARQPPHPAPHTSLSHRHRPHSPPLPSPSHSRYGQAPESQVPSPKSLSSFESQVLPTTLLLPTLPQTPIPHTVGLPWCRVSLSGPLLSSLPHLNSFFAHCGTLPLNLPPRYGILSLSLQRPQNVAKPSSLPVTTFIRLRRRYLTLYSSLSLSYTHPPKLSLRKPIRDSE</sequence>
<feature type="region of interest" description="Disordered" evidence="1">
    <location>
        <begin position="75"/>
        <end position="135"/>
    </location>
</feature>
<organism evidence="2 3">
    <name type="scientific">Colletotrichum paranaense</name>
    <dbReference type="NCBI Taxonomy" id="1914294"/>
    <lineage>
        <taxon>Eukaryota</taxon>
        <taxon>Fungi</taxon>
        <taxon>Dikarya</taxon>
        <taxon>Ascomycota</taxon>
        <taxon>Pezizomycotina</taxon>
        <taxon>Sordariomycetes</taxon>
        <taxon>Hypocreomycetidae</taxon>
        <taxon>Glomerellales</taxon>
        <taxon>Glomerellaceae</taxon>
        <taxon>Colletotrichum</taxon>
        <taxon>Colletotrichum acutatum species complex</taxon>
    </lineage>
</organism>
<protein>
    <submittedName>
        <fullName evidence="2">Uncharacterized protein</fullName>
    </submittedName>
</protein>
<evidence type="ECO:0000313" key="3">
    <source>
        <dbReference type="Proteomes" id="UP001241169"/>
    </source>
</evidence>
<reference evidence="2 3" key="1">
    <citation type="submission" date="2016-10" db="EMBL/GenBank/DDBJ databases">
        <title>The genome sequence of Colletotrichum fioriniae PJ7.</title>
        <authorList>
            <person name="Baroncelli R."/>
        </authorList>
    </citation>
    <scope>NUCLEOTIDE SEQUENCE [LARGE SCALE GENOMIC DNA]</scope>
    <source>
        <strain evidence="2 3">IMI 384185</strain>
    </source>
</reference>
<name>A0ABQ9SQG9_9PEZI</name>
<dbReference type="Proteomes" id="UP001241169">
    <property type="component" value="Unassembled WGS sequence"/>
</dbReference>
<evidence type="ECO:0000256" key="1">
    <source>
        <dbReference type="SAM" id="MobiDB-lite"/>
    </source>
</evidence>
<proteinExistence type="predicted"/>
<feature type="compositionally biased region" description="Polar residues" evidence="1">
    <location>
        <begin position="124"/>
        <end position="135"/>
    </location>
</feature>
<gene>
    <name evidence="2" type="ORF">CPAR01_05154</name>
</gene>
<evidence type="ECO:0000313" key="2">
    <source>
        <dbReference type="EMBL" id="KAK1541767.1"/>
    </source>
</evidence>
<dbReference type="GeneID" id="85373332"/>
<comment type="caution">
    <text evidence="2">The sequence shown here is derived from an EMBL/GenBank/DDBJ whole genome shotgun (WGS) entry which is preliminary data.</text>
</comment>
<dbReference type="EMBL" id="MOPA01000004">
    <property type="protein sequence ID" value="KAK1541767.1"/>
    <property type="molecule type" value="Genomic_DNA"/>
</dbReference>